<dbReference type="EMBL" id="JAANER010000006">
    <property type="protein sequence ID" value="KAG9188221.1"/>
    <property type="molecule type" value="Genomic_DNA"/>
</dbReference>
<feature type="compositionally biased region" description="Acidic residues" evidence="2">
    <location>
        <begin position="214"/>
        <end position="228"/>
    </location>
</feature>
<sequence length="402" mass="43221">MAPKKKEAPVTGQLLISVADFRKTRDSVISNLHELQNGLVNVQHGITSLLESYKQHCHSVLGYEEGATTPYGNDIAALGAVASAASVVEAGQKVVEEVTQGLGEKAADASKSKKRKREKKERDPNAPKKPLTAAFLYHQHARPIVKADLEAALPPGGQIEKNAVQIEVNKRWNELSEEEKEQWKASYRNSMEEYRTALAAYVANKGIKDAELIEEDDASDEAEPEVEAEVGAVDSDISSEDEDEAPAVKAPSPPAKTPRKRQKMTPAVNGNSIPVSIAPATTASTPVPLPTSRTAPQAAVPATNAVAETPAKKERKKKEKAAPQPIAPAPATSPDEPSPEETGGKKKTKSGRSTRNNETEGDKEVAAQEKEKADKEKADKAEKAGKEKKRDRSKRKGEVAST</sequence>
<dbReference type="SMART" id="SM00398">
    <property type="entry name" value="HMG"/>
    <property type="match status" value="1"/>
</dbReference>
<protein>
    <recommendedName>
        <fullName evidence="3">HMG box domain-containing protein</fullName>
    </recommendedName>
</protein>
<proteinExistence type="predicted"/>
<evidence type="ECO:0000313" key="5">
    <source>
        <dbReference type="Proteomes" id="UP001199106"/>
    </source>
</evidence>
<keyword evidence="1" id="KW-0238">DNA-binding</keyword>
<reference evidence="4" key="1">
    <citation type="submission" date="2021-07" db="EMBL/GenBank/DDBJ databases">
        <title>Genome Resource of American Ginseng Black Spot Pathogen Alternaria panax.</title>
        <authorList>
            <person name="Qiu C."/>
            <person name="Wang W."/>
            <person name="Liu Z."/>
        </authorList>
    </citation>
    <scope>NUCLEOTIDE SEQUENCE</scope>
    <source>
        <strain evidence="4">BNCC115425</strain>
    </source>
</reference>
<evidence type="ECO:0000259" key="3">
    <source>
        <dbReference type="PROSITE" id="PS50118"/>
    </source>
</evidence>
<feature type="compositionally biased region" description="Polar residues" evidence="2">
    <location>
        <begin position="268"/>
        <end position="295"/>
    </location>
</feature>
<dbReference type="InterPro" id="IPR036910">
    <property type="entry name" value="HMG_box_dom_sf"/>
</dbReference>
<keyword evidence="1" id="KW-0539">Nucleus</keyword>
<dbReference type="GO" id="GO:0005634">
    <property type="term" value="C:nucleus"/>
    <property type="evidence" value="ECO:0007669"/>
    <property type="project" value="UniProtKB-UniRule"/>
</dbReference>
<dbReference type="Pfam" id="PF00505">
    <property type="entry name" value="HMG_box"/>
    <property type="match status" value="1"/>
</dbReference>
<feature type="domain" description="HMG box" evidence="3">
    <location>
        <begin position="127"/>
        <end position="202"/>
    </location>
</feature>
<feature type="DNA-binding region" description="HMG box" evidence="1">
    <location>
        <begin position="127"/>
        <end position="202"/>
    </location>
</feature>
<accession>A0AAD4FGC2</accession>
<evidence type="ECO:0000313" key="4">
    <source>
        <dbReference type="EMBL" id="KAG9188221.1"/>
    </source>
</evidence>
<feature type="region of interest" description="Disordered" evidence="2">
    <location>
        <begin position="103"/>
        <end position="130"/>
    </location>
</feature>
<dbReference type="Proteomes" id="UP001199106">
    <property type="component" value="Unassembled WGS sequence"/>
</dbReference>
<organism evidence="4 5">
    <name type="scientific">Alternaria panax</name>
    <dbReference type="NCBI Taxonomy" id="48097"/>
    <lineage>
        <taxon>Eukaryota</taxon>
        <taxon>Fungi</taxon>
        <taxon>Dikarya</taxon>
        <taxon>Ascomycota</taxon>
        <taxon>Pezizomycotina</taxon>
        <taxon>Dothideomycetes</taxon>
        <taxon>Pleosporomycetidae</taxon>
        <taxon>Pleosporales</taxon>
        <taxon>Pleosporineae</taxon>
        <taxon>Pleosporaceae</taxon>
        <taxon>Alternaria</taxon>
        <taxon>Alternaria sect. Panax</taxon>
    </lineage>
</organism>
<evidence type="ECO:0000256" key="2">
    <source>
        <dbReference type="SAM" id="MobiDB-lite"/>
    </source>
</evidence>
<keyword evidence="5" id="KW-1185">Reference proteome</keyword>
<comment type="caution">
    <text evidence="4">The sequence shown here is derived from an EMBL/GenBank/DDBJ whole genome shotgun (WGS) entry which is preliminary data.</text>
</comment>
<dbReference type="InterPro" id="IPR009071">
    <property type="entry name" value="HMG_box_dom"/>
</dbReference>
<dbReference type="SUPFAM" id="SSF47095">
    <property type="entry name" value="HMG-box"/>
    <property type="match status" value="1"/>
</dbReference>
<name>A0AAD4FGC2_9PLEO</name>
<dbReference type="Gene3D" id="1.10.30.10">
    <property type="entry name" value="High mobility group box domain"/>
    <property type="match status" value="1"/>
</dbReference>
<dbReference type="GO" id="GO:0003677">
    <property type="term" value="F:DNA binding"/>
    <property type="evidence" value="ECO:0007669"/>
    <property type="project" value="UniProtKB-UniRule"/>
</dbReference>
<dbReference type="PROSITE" id="PS50118">
    <property type="entry name" value="HMG_BOX_2"/>
    <property type="match status" value="1"/>
</dbReference>
<feature type="compositionally biased region" description="Basic and acidic residues" evidence="2">
    <location>
        <begin position="355"/>
        <end position="390"/>
    </location>
</feature>
<feature type="region of interest" description="Disordered" evidence="2">
    <location>
        <begin position="214"/>
        <end position="402"/>
    </location>
</feature>
<evidence type="ECO:0000256" key="1">
    <source>
        <dbReference type="PROSITE-ProRule" id="PRU00267"/>
    </source>
</evidence>
<dbReference type="AlphaFoldDB" id="A0AAD4FGC2"/>
<gene>
    <name evidence="4" type="ORF">G6011_02144</name>
</gene>